<sequence length="214" mass="23877">MTALDAGVRMDRMYRLQRHVYDLTRKYYLLGRDRLIQTLDAGPGERYVEVGCGTARNLVRAARRYPAARWYGVEPSAAMLRTAGATLRRTGLEQRITLVHGDAVSFDPGPDCGLDRPPDGIWFSYALSMIPEWRAALDHAAALLPPGGTLHVVDFGDLAGLPPPFTRLLDGWLTRFEVTRRPEAIADHLRALQGTLEATALYRGYGLLLRFQKA</sequence>
<comment type="caution">
    <text evidence="4">The sequence shown here is derived from an EMBL/GenBank/DDBJ whole genome shotgun (WGS) entry which is preliminary data.</text>
</comment>
<keyword evidence="1 4" id="KW-0489">Methyltransferase</keyword>
<dbReference type="Gene3D" id="3.40.50.150">
    <property type="entry name" value="Vaccinia Virus protein VP39"/>
    <property type="match status" value="1"/>
</dbReference>
<dbReference type="PANTHER" id="PTHR43861:SF1">
    <property type="entry name" value="TRANS-ACONITATE 2-METHYLTRANSFERASE"/>
    <property type="match status" value="1"/>
</dbReference>
<evidence type="ECO:0000256" key="1">
    <source>
        <dbReference type="ARBA" id="ARBA00022603"/>
    </source>
</evidence>
<dbReference type="SUPFAM" id="SSF53335">
    <property type="entry name" value="S-adenosyl-L-methionine-dependent methyltransferases"/>
    <property type="match status" value="1"/>
</dbReference>
<dbReference type="RefSeq" id="WP_373654973.1">
    <property type="nucleotide sequence ID" value="NZ_JBGUAW010000003.1"/>
</dbReference>
<gene>
    <name evidence="4" type="ORF">ACERLL_05050</name>
</gene>
<dbReference type="EC" id="2.1.1.-" evidence="4"/>
<dbReference type="InterPro" id="IPR029063">
    <property type="entry name" value="SAM-dependent_MTases_sf"/>
</dbReference>
<dbReference type="Pfam" id="PF13649">
    <property type="entry name" value="Methyltransf_25"/>
    <property type="match status" value="1"/>
</dbReference>
<reference evidence="4 5" key="1">
    <citation type="submission" date="2024-08" db="EMBL/GenBank/DDBJ databases">
        <title>Whole-genome sequencing of halo(alkali)philic microorganisms from hypersaline lakes.</title>
        <authorList>
            <person name="Sorokin D.Y."/>
            <person name="Merkel A.Y."/>
            <person name="Messina E."/>
            <person name="Yakimov M."/>
        </authorList>
    </citation>
    <scope>NUCLEOTIDE SEQUENCE [LARGE SCALE GENOMIC DNA]</scope>
    <source>
        <strain evidence="4 5">Cl-TMA</strain>
    </source>
</reference>
<dbReference type="EMBL" id="JBGUAW010000003">
    <property type="protein sequence ID" value="MFA9460188.1"/>
    <property type="molecule type" value="Genomic_DNA"/>
</dbReference>
<dbReference type="GO" id="GO:0008168">
    <property type="term" value="F:methyltransferase activity"/>
    <property type="evidence" value="ECO:0007669"/>
    <property type="project" value="UniProtKB-KW"/>
</dbReference>
<evidence type="ECO:0000259" key="3">
    <source>
        <dbReference type="Pfam" id="PF13649"/>
    </source>
</evidence>
<name>A0ABV4TSG6_9GAMM</name>
<dbReference type="Proteomes" id="UP001575181">
    <property type="component" value="Unassembled WGS sequence"/>
</dbReference>
<dbReference type="InterPro" id="IPR041698">
    <property type="entry name" value="Methyltransf_25"/>
</dbReference>
<organism evidence="4 5">
    <name type="scientific">Thiohalorhabdus methylotrophus</name>
    <dbReference type="NCBI Taxonomy" id="3242694"/>
    <lineage>
        <taxon>Bacteria</taxon>
        <taxon>Pseudomonadati</taxon>
        <taxon>Pseudomonadota</taxon>
        <taxon>Gammaproteobacteria</taxon>
        <taxon>Thiohalorhabdales</taxon>
        <taxon>Thiohalorhabdaceae</taxon>
        <taxon>Thiohalorhabdus</taxon>
    </lineage>
</organism>
<feature type="domain" description="Methyltransferase" evidence="3">
    <location>
        <begin position="49"/>
        <end position="148"/>
    </location>
</feature>
<proteinExistence type="predicted"/>
<accession>A0ABV4TSG6</accession>
<dbReference type="GO" id="GO:0032259">
    <property type="term" value="P:methylation"/>
    <property type="evidence" value="ECO:0007669"/>
    <property type="project" value="UniProtKB-KW"/>
</dbReference>
<evidence type="ECO:0000256" key="2">
    <source>
        <dbReference type="ARBA" id="ARBA00022679"/>
    </source>
</evidence>
<dbReference type="PANTHER" id="PTHR43861">
    <property type="entry name" value="TRANS-ACONITATE 2-METHYLTRANSFERASE-RELATED"/>
    <property type="match status" value="1"/>
</dbReference>
<protein>
    <submittedName>
        <fullName evidence="4">Class I SAM-dependent methyltransferase</fullName>
        <ecNumber evidence="4">2.1.1.-</ecNumber>
    </submittedName>
</protein>
<dbReference type="CDD" id="cd02440">
    <property type="entry name" value="AdoMet_MTases"/>
    <property type="match status" value="1"/>
</dbReference>
<keyword evidence="5" id="KW-1185">Reference proteome</keyword>
<keyword evidence="2 4" id="KW-0808">Transferase</keyword>
<evidence type="ECO:0000313" key="5">
    <source>
        <dbReference type="Proteomes" id="UP001575181"/>
    </source>
</evidence>
<evidence type="ECO:0000313" key="4">
    <source>
        <dbReference type="EMBL" id="MFA9460188.1"/>
    </source>
</evidence>